<gene>
    <name evidence="1" type="ORF">SacRon12I_10250</name>
</gene>
<dbReference type="KEGG" id="sacr:SacRon12I_10250"/>
<dbReference type="EMBL" id="CP002818">
    <property type="protein sequence ID" value="AGE74266.1"/>
    <property type="molecule type" value="Genomic_DNA"/>
</dbReference>
<protein>
    <submittedName>
        <fullName evidence="1">Uncharacterized protein</fullName>
    </submittedName>
</protein>
<dbReference type="Proteomes" id="UP000011280">
    <property type="component" value="Chromosome"/>
</dbReference>
<evidence type="ECO:0000313" key="2">
    <source>
        <dbReference type="Proteomes" id="UP000011280"/>
    </source>
</evidence>
<proteinExistence type="predicted"/>
<dbReference type="HOGENOM" id="CLU_3245512_0_0_2"/>
<accession>M1J4U7</accession>
<reference evidence="1 2" key="1">
    <citation type="journal article" date="2012" name="ISME J.">
        <title>Genomic evidence of rapid, global-scale gene flow in a Sulfolobus species.</title>
        <authorList>
            <person name="Mao D."/>
            <person name="Grogan D."/>
        </authorList>
    </citation>
    <scope>NUCLEOTIDE SEQUENCE [LARGE SCALE GENOMIC DNA]</scope>
    <source>
        <strain evidence="1 2">Ron12/I</strain>
    </source>
</reference>
<name>M1J4U7_9CREN</name>
<evidence type="ECO:0000313" key="1">
    <source>
        <dbReference type="EMBL" id="AGE74266.1"/>
    </source>
</evidence>
<sequence length="42" mass="5331">MRFRRRLYRVWEIRSESMKIVVEKESYGIFLEFRPSLRSDYT</sequence>
<dbReference type="AlphaFoldDB" id="M1J4U7"/>
<organism evidence="2">
    <name type="scientific">Sulfolobus acidocaldarius Ron12/I</name>
    <dbReference type="NCBI Taxonomy" id="1028567"/>
    <lineage>
        <taxon>Archaea</taxon>
        <taxon>Thermoproteota</taxon>
        <taxon>Thermoprotei</taxon>
        <taxon>Sulfolobales</taxon>
        <taxon>Sulfolobaceae</taxon>
        <taxon>Sulfolobus</taxon>
    </lineage>
</organism>